<feature type="non-terminal residue" evidence="4">
    <location>
        <position position="1"/>
    </location>
</feature>
<dbReference type="GO" id="GO:0003677">
    <property type="term" value="F:DNA binding"/>
    <property type="evidence" value="ECO:0007669"/>
    <property type="project" value="UniProtKB-UniRule"/>
</dbReference>
<dbReference type="InterPro" id="IPR036910">
    <property type="entry name" value="HMG_box_dom_sf"/>
</dbReference>
<organism evidence="4 5">
    <name type="scientific">Cotesia congregata</name>
    <name type="common">Parasitoid wasp</name>
    <name type="synonym">Apanteles congregatus</name>
    <dbReference type="NCBI Taxonomy" id="51543"/>
    <lineage>
        <taxon>Eukaryota</taxon>
        <taxon>Metazoa</taxon>
        <taxon>Ecdysozoa</taxon>
        <taxon>Arthropoda</taxon>
        <taxon>Hexapoda</taxon>
        <taxon>Insecta</taxon>
        <taxon>Pterygota</taxon>
        <taxon>Neoptera</taxon>
        <taxon>Endopterygota</taxon>
        <taxon>Hymenoptera</taxon>
        <taxon>Apocrita</taxon>
        <taxon>Ichneumonoidea</taxon>
        <taxon>Braconidae</taxon>
        <taxon>Microgastrinae</taxon>
        <taxon>Cotesia</taxon>
    </lineage>
</organism>
<feature type="DNA-binding region" description="HMG box" evidence="1">
    <location>
        <begin position="152"/>
        <end position="213"/>
    </location>
</feature>
<dbReference type="InterPro" id="IPR009071">
    <property type="entry name" value="HMG_box_dom"/>
</dbReference>
<accession>A0A8J2MYB4</accession>
<dbReference type="EMBL" id="CAJNRD030001123">
    <property type="protein sequence ID" value="CAG5103387.1"/>
    <property type="molecule type" value="Genomic_DNA"/>
</dbReference>
<dbReference type="SUPFAM" id="SSF47095">
    <property type="entry name" value="HMG-box"/>
    <property type="match status" value="1"/>
</dbReference>
<feature type="region of interest" description="Disordered" evidence="2">
    <location>
        <begin position="24"/>
        <end position="52"/>
    </location>
</feature>
<feature type="compositionally biased region" description="Polar residues" evidence="2">
    <location>
        <begin position="24"/>
        <end position="42"/>
    </location>
</feature>
<evidence type="ECO:0000256" key="2">
    <source>
        <dbReference type="SAM" id="MobiDB-lite"/>
    </source>
</evidence>
<keyword evidence="5" id="KW-1185">Reference proteome</keyword>
<dbReference type="CDD" id="cd00084">
    <property type="entry name" value="HMG-box_SF"/>
    <property type="match status" value="1"/>
</dbReference>
<dbReference type="PANTHER" id="PTHR46584">
    <property type="entry name" value="HMG DOMAIN-CONTAINING PROTEIN 4"/>
    <property type="match status" value="1"/>
</dbReference>
<dbReference type="InterPro" id="IPR042477">
    <property type="entry name" value="HMGXB4"/>
</dbReference>
<dbReference type="AlphaFoldDB" id="A0A8J2MYB4"/>
<dbReference type="PANTHER" id="PTHR46584:SF1">
    <property type="entry name" value="HMG DOMAIN-CONTAINING PROTEIN 4"/>
    <property type="match status" value="1"/>
</dbReference>
<dbReference type="PROSITE" id="PS50118">
    <property type="entry name" value="HMG_BOX_2"/>
    <property type="match status" value="1"/>
</dbReference>
<evidence type="ECO:0000313" key="5">
    <source>
        <dbReference type="Proteomes" id="UP000786811"/>
    </source>
</evidence>
<evidence type="ECO:0000313" key="4">
    <source>
        <dbReference type="EMBL" id="CAG5103387.1"/>
    </source>
</evidence>
<keyword evidence="1" id="KW-0539">Nucleus</keyword>
<protein>
    <recommendedName>
        <fullName evidence="3">HMG box domain-containing protein</fullName>
    </recommendedName>
</protein>
<evidence type="ECO:0000259" key="3">
    <source>
        <dbReference type="PROSITE" id="PS50118"/>
    </source>
</evidence>
<reference evidence="4" key="1">
    <citation type="submission" date="2021-04" db="EMBL/GenBank/DDBJ databases">
        <authorList>
            <person name="Chebbi M.A.C M."/>
        </authorList>
    </citation>
    <scope>NUCLEOTIDE SEQUENCE</scope>
</reference>
<evidence type="ECO:0000256" key="1">
    <source>
        <dbReference type="PROSITE-ProRule" id="PRU00267"/>
    </source>
</evidence>
<feature type="domain" description="HMG box" evidence="3">
    <location>
        <begin position="152"/>
        <end position="213"/>
    </location>
</feature>
<name>A0A8J2MYB4_COTCN</name>
<dbReference type="Gene3D" id="1.10.30.10">
    <property type="entry name" value="High mobility group box domain"/>
    <property type="match status" value="1"/>
</dbReference>
<dbReference type="Pfam" id="PF00505">
    <property type="entry name" value="HMG_box"/>
    <property type="match status" value="1"/>
</dbReference>
<sequence>KREKSSKLMDMEAHDLAEERLETQQKQAVVNSEIAQDQTRTSKNCETHDNPPIVKIEIKTEPEDQLLGYESNSIVKEEEEEDRHFDFVDINVKVEPDPLYIDEKETNFIDPVNPEKPFRTGSLLLRENSSKKLTPKNGKIPEKTKASRSDKGKTRITSYMLWARDVRQDLLKKNPDMDFTTISKKLAELWGTVSQMQKYNLKRRAKRLAAKSK</sequence>
<dbReference type="OrthoDB" id="4777606at2759"/>
<dbReference type="GO" id="GO:0005634">
    <property type="term" value="C:nucleus"/>
    <property type="evidence" value="ECO:0007669"/>
    <property type="project" value="UniProtKB-UniRule"/>
</dbReference>
<comment type="caution">
    <text evidence="4">The sequence shown here is derived from an EMBL/GenBank/DDBJ whole genome shotgun (WGS) entry which is preliminary data.</text>
</comment>
<feature type="compositionally biased region" description="Basic and acidic residues" evidence="2">
    <location>
        <begin position="139"/>
        <end position="152"/>
    </location>
</feature>
<proteinExistence type="predicted"/>
<keyword evidence="1" id="KW-0238">DNA-binding</keyword>
<gene>
    <name evidence="4" type="ORF">HICCMSTLAB_LOCUS11484</name>
</gene>
<dbReference type="Proteomes" id="UP000786811">
    <property type="component" value="Unassembled WGS sequence"/>
</dbReference>
<dbReference type="SMART" id="SM00398">
    <property type="entry name" value="HMG"/>
    <property type="match status" value="1"/>
</dbReference>
<feature type="region of interest" description="Disordered" evidence="2">
    <location>
        <begin position="125"/>
        <end position="152"/>
    </location>
</feature>